<keyword evidence="11" id="KW-1185">Reference proteome</keyword>
<dbReference type="SMART" id="SM00977">
    <property type="entry name" value="TilS_C"/>
    <property type="match status" value="1"/>
</dbReference>
<dbReference type="Pfam" id="PF11734">
    <property type="entry name" value="TilS_C"/>
    <property type="match status" value="1"/>
</dbReference>
<dbReference type="SUPFAM" id="SSF82829">
    <property type="entry name" value="MesJ substrate recognition domain-like"/>
    <property type="match status" value="1"/>
</dbReference>
<evidence type="ECO:0000313" key="11">
    <source>
        <dbReference type="Proteomes" id="UP000294902"/>
    </source>
</evidence>
<dbReference type="EMBL" id="SMAL01000009">
    <property type="protein sequence ID" value="TCT13046.1"/>
    <property type="molecule type" value="Genomic_DNA"/>
</dbReference>
<proteinExistence type="inferred from homology"/>
<dbReference type="PANTHER" id="PTHR43033:SF1">
    <property type="entry name" value="TRNA(ILE)-LYSIDINE SYNTHASE-RELATED"/>
    <property type="match status" value="1"/>
</dbReference>
<dbReference type="OrthoDB" id="9807403at2"/>
<dbReference type="InterPro" id="IPR014729">
    <property type="entry name" value="Rossmann-like_a/b/a_fold"/>
</dbReference>
<evidence type="ECO:0000256" key="4">
    <source>
        <dbReference type="ARBA" id="ARBA00022694"/>
    </source>
</evidence>
<dbReference type="Gene3D" id="1.20.59.20">
    <property type="match status" value="1"/>
</dbReference>
<evidence type="ECO:0000256" key="5">
    <source>
        <dbReference type="ARBA" id="ARBA00022741"/>
    </source>
</evidence>
<dbReference type="GO" id="GO:0006400">
    <property type="term" value="P:tRNA modification"/>
    <property type="evidence" value="ECO:0007669"/>
    <property type="project" value="UniProtKB-UniRule"/>
</dbReference>
<evidence type="ECO:0000256" key="6">
    <source>
        <dbReference type="ARBA" id="ARBA00022840"/>
    </source>
</evidence>
<dbReference type="InterPro" id="IPR012796">
    <property type="entry name" value="Lysidine-tRNA-synth_C"/>
</dbReference>
<dbReference type="NCBIfam" id="TIGR02433">
    <property type="entry name" value="lysidine_TilS_C"/>
    <property type="match status" value="1"/>
</dbReference>
<keyword evidence="3 8" id="KW-0436">Ligase</keyword>
<comment type="catalytic activity">
    <reaction evidence="7 8">
        <text>cytidine(34) in tRNA(Ile2) + L-lysine + ATP = lysidine(34) in tRNA(Ile2) + AMP + diphosphate + H(+)</text>
        <dbReference type="Rhea" id="RHEA:43744"/>
        <dbReference type="Rhea" id="RHEA-COMP:10625"/>
        <dbReference type="Rhea" id="RHEA-COMP:10670"/>
        <dbReference type="ChEBI" id="CHEBI:15378"/>
        <dbReference type="ChEBI" id="CHEBI:30616"/>
        <dbReference type="ChEBI" id="CHEBI:32551"/>
        <dbReference type="ChEBI" id="CHEBI:33019"/>
        <dbReference type="ChEBI" id="CHEBI:82748"/>
        <dbReference type="ChEBI" id="CHEBI:83665"/>
        <dbReference type="ChEBI" id="CHEBI:456215"/>
        <dbReference type="EC" id="6.3.4.19"/>
    </reaction>
</comment>
<comment type="subcellular location">
    <subcellularLocation>
        <location evidence="1 8">Cytoplasm</location>
    </subcellularLocation>
</comment>
<dbReference type="Gene3D" id="3.40.50.620">
    <property type="entry name" value="HUPs"/>
    <property type="match status" value="1"/>
</dbReference>
<feature type="binding site" evidence="8">
    <location>
        <begin position="26"/>
        <end position="31"/>
    </location>
    <ligand>
        <name>ATP</name>
        <dbReference type="ChEBI" id="CHEBI:30616"/>
    </ligand>
</feature>
<keyword evidence="2 8" id="KW-0963">Cytoplasm</keyword>
<dbReference type="RefSeq" id="WP_132253321.1">
    <property type="nucleotide sequence ID" value="NZ_SMAL01000009.1"/>
</dbReference>
<evidence type="ECO:0000256" key="3">
    <source>
        <dbReference type="ARBA" id="ARBA00022598"/>
    </source>
</evidence>
<comment type="function">
    <text evidence="8">Ligates lysine onto the cytidine present at position 34 of the AUA codon-specific tRNA(Ile) that contains the anticodon CAU, in an ATP-dependent manner. Cytidine is converted to lysidine, thus changing the amino acid specificity of the tRNA from methionine to isoleucine.</text>
</comment>
<dbReference type="CDD" id="cd01992">
    <property type="entry name" value="TilS_N"/>
    <property type="match status" value="1"/>
</dbReference>
<dbReference type="PANTHER" id="PTHR43033">
    <property type="entry name" value="TRNA(ILE)-LYSIDINE SYNTHASE-RELATED"/>
    <property type="match status" value="1"/>
</dbReference>
<evidence type="ECO:0000313" key="10">
    <source>
        <dbReference type="EMBL" id="TCT13046.1"/>
    </source>
</evidence>
<dbReference type="Proteomes" id="UP000294902">
    <property type="component" value="Unassembled WGS sequence"/>
</dbReference>
<dbReference type="InterPro" id="IPR011063">
    <property type="entry name" value="TilS/TtcA_N"/>
</dbReference>
<dbReference type="GO" id="GO:0005524">
    <property type="term" value="F:ATP binding"/>
    <property type="evidence" value="ECO:0007669"/>
    <property type="project" value="UniProtKB-UniRule"/>
</dbReference>
<evidence type="ECO:0000256" key="2">
    <source>
        <dbReference type="ARBA" id="ARBA00022490"/>
    </source>
</evidence>
<reference evidence="10 11" key="1">
    <citation type="submission" date="2019-03" db="EMBL/GenBank/DDBJ databases">
        <title>Genomic Encyclopedia of Type Strains, Phase IV (KMG-IV): sequencing the most valuable type-strain genomes for metagenomic binning, comparative biology and taxonomic classification.</title>
        <authorList>
            <person name="Goeker M."/>
        </authorList>
    </citation>
    <scope>NUCLEOTIDE SEQUENCE [LARGE SCALE GENOMIC DNA]</scope>
    <source>
        <strain evidence="10 11">DSM 24629</strain>
    </source>
</reference>
<dbReference type="GO" id="GO:0005737">
    <property type="term" value="C:cytoplasm"/>
    <property type="evidence" value="ECO:0007669"/>
    <property type="project" value="UniProtKB-SubCell"/>
</dbReference>
<dbReference type="NCBIfam" id="TIGR02432">
    <property type="entry name" value="lysidine_TilS_N"/>
    <property type="match status" value="1"/>
</dbReference>
<sequence length="467" mass="54351">MEKKILEYILKENLIDEDDHVVIGVSGGADSVCLLHLLHKLQGNINFTLSAAHINHGIRGIDADADEEFVKELCRTLEVPFYSYKINIKEESKRLKVSEEEAGRIVRYNVFNQILDQYKKGKIAVGHHMNDQGETVLINLIRGSGIKGLLGMSPKRENIIRPLLMFKREDIIAYLNKNQLKYKEDYTNSQDIYLRNKIRLNIIPYIEANINEKVIDKIVQTTELLKEDDDYLNINTNELLKELIISQEEDNIIIRTDELLDQHIAMKKRLIREVINRVSTIKNMESIHIDQVLGLANKEVGKKIDLPNNLLVKKHYDALEFSFLKNNQEKPAHLQKEKCIIKIPSSYYIQSITKQMKTSLINHIKEEDTSKKTYTKFFDYDRIKSALCLRTRETGDFIVLKGINGRKKLKDYFIDNKIPKEKRDEILLIADGNHIIWIIGYRVSEEYKVTEKTQKILKVEITDTEDL</sequence>
<dbReference type="SUPFAM" id="SSF56037">
    <property type="entry name" value="PheT/TilS domain"/>
    <property type="match status" value="1"/>
</dbReference>
<name>A0A4R3MM41_9FIRM</name>
<evidence type="ECO:0000256" key="7">
    <source>
        <dbReference type="ARBA" id="ARBA00048539"/>
    </source>
</evidence>
<evidence type="ECO:0000256" key="8">
    <source>
        <dbReference type="HAMAP-Rule" id="MF_01161"/>
    </source>
</evidence>
<dbReference type="GO" id="GO:0032267">
    <property type="term" value="F:tRNA(Ile)-lysidine synthase activity"/>
    <property type="evidence" value="ECO:0007669"/>
    <property type="project" value="UniProtKB-EC"/>
</dbReference>
<accession>A0A4R3MM41</accession>
<protein>
    <recommendedName>
        <fullName evidence="8">tRNA(Ile)-lysidine synthase</fullName>
        <ecNumber evidence="8">6.3.4.19</ecNumber>
    </recommendedName>
    <alternativeName>
        <fullName evidence="8">tRNA(Ile)-2-lysyl-cytidine synthase</fullName>
    </alternativeName>
    <alternativeName>
        <fullName evidence="8">tRNA(Ile)-lysidine synthetase</fullName>
    </alternativeName>
</protein>
<keyword evidence="6 8" id="KW-0067">ATP-binding</keyword>
<dbReference type="HAMAP" id="MF_01161">
    <property type="entry name" value="tRNA_Ile_lys_synt"/>
    <property type="match status" value="1"/>
</dbReference>
<organism evidence="10 11">
    <name type="scientific">Natranaerovirga pectinivora</name>
    <dbReference type="NCBI Taxonomy" id="682400"/>
    <lineage>
        <taxon>Bacteria</taxon>
        <taxon>Bacillati</taxon>
        <taxon>Bacillota</taxon>
        <taxon>Clostridia</taxon>
        <taxon>Lachnospirales</taxon>
        <taxon>Natranaerovirgaceae</taxon>
        <taxon>Natranaerovirga</taxon>
    </lineage>
</organism>
<dbReference type="Gene3D" id="3.50.40.10">
    <property type="entry name" value="Phenylalanyl-trna Synthetase, Chain B, domain 3"/>
    <property type="match status" value="1"/>
</dbReference>
<comment type="domain">
    <text evidence="8">The N-terminal region contains the highly conserved SGGXDS motif, predicted to be a P-loop motif involved in ATP binding.</text>
</comment>
<dbReference type="EC" id="6.3.4.19" evidence="8"/>
<dbReference type="SUPFAM" id="SSF52402">
    <property type="entry name" value="Adenine nucleotide alpha hydrolases-like"/>
    <property type="match status" value="1"/>
</dbReference>
<comment type="similarity">
    <text evidence="8">Belongs to the tRNA(Ile)-lysidine synthase family.</text>
</comment>
<evidence type="ECO:0000256" key="1">
    <source>
        <dbReference type="ARBA" id="ARBA00004496"/>
    </source>
</evidence>
<keyword evidence="4 8" id="KW-0819">tRNA processing</keyword>
<keyword evidence="5 8" id="KW-0547">Nucleotide-binding</keyword>
<dbReference type="InterPro" id="IPR012094">
    <property type="entry name" value="tRNA_Ile_lys_synt"/>
</dbReference>
<gene>
    <name evidence="8" type="primary">tilS</name>
    <name evidence="10" type="ORF">EDC18_1096</name>
</gene>
<dbReference type="InterPro" id="IPR020825">
    <property type="entry name" value="Phe-tRNA_synthase-like_B3/B4"/>
</dbReference>
<evidence type="ECO:0000259" key="9">
    <source>
        <dbReference type="SMART" id="SM00977"/>
    </source>
</evidence>
<comment type="caution">
    <text evidence="10">The sequence shown here is derived from an EMBL/GenBank/DDBJ whole genome shotgun (WGS) entry which is preliminary data.</text>
</comment>
<dbReference type="Pfam" id="PF01171">
    <property type="entry name" value="ATP_bind_3"/>
    <property type="match status" value="1"/>
</dbReference>
<dbReference type="AlphaFoldDB" id="A0A4R3MM41"/>
<feature type="domain" description="Lysidine-tRNA(Ile) synthetase C-terminal" evidence="9">
    <location>
        <begin position="387"/>
        <end position="459"/>
    </location>
</feature>
<dbReference type="InterPro" id="IPR012795">
    <property type="entry name" value="tRNA_Ile_lys_synt_N"/>
</dbReference>